<sequence length="395" mass="40257">MTRIVRHTLALAAGQYVARAVLLARGLAAAAALGPVGAGAWNALSLILDYGGYASAGALQGLELELPGAVTRDPAAARRAMRGAWAIVVAGALAFGVGIALWLASGARALESTWGAGAPALMLIAAWLQLVVGYLQTSLKAQGDFARVSFSTALQALVGGGLGLALVWRLGVWALLGGWLAGSLAAIAILIRSPHRVSLSPGSPREGLRLARLGLPVFGFFVVSLILRSLDRMAFVRYVGLASLGAYSLGLLAAGLVLYLPEAAAAVLYPRIAAAASGDRDALRTRDEVVRAQRTLAVFLPLAVGLSVLWIGPVIGWLLPAFAAGVPAMRAIVLGALALSAGTLPGYWLLARGQAPRLLVGSAGVLVLTAGLIFAVAASTADPMRVALASAGGYA</sequence>
<comment type="caution">
    <text evidence="7">The sequence shown here is derived from an EMBL/GenBank/DDBJ whole genome shotgun (WGS) entry which is preliminary data.</text>
</comment>
<dbReference type="Pfam" id="PF13440">
    <property type="entry name" value="Polysacc_synt_3"/>
    <property type="match status" value="1"/>
</dbReference>
<feature type="transmembrane region" description="Helical" evidence="6">
    <location>
        <begin position="358"/>
        <end position="378"/>
    </location>
</feature>
<keyword evidence="4 6" id="KW-1133">Transmembrane helix</keyword>
<comment type="subcellular location">
    <subcellularLocation>
        <location evidence="1">Cell membrane</location>
        <topology evidence="1">Multi-pass membrane protein</topology>
    </subcellularLocation>
</comment>
<feature type="transmembrane region" description="Helical" evidence="6">
    <location>
        <begin position="331"/>
        <end position="351"/>
    </location>
</feature>
<feature type="transmembrane region" description="Helical" evidence="6">
    <location>
        <begin position="172"/>
        <end position="191"/>
    </location>
</feature>
<dbReference type="InterPro" id="IPR050833">
    <property type="entry name" value="Poly_Biosynth_Transport"/>
</dbReference>
<dbReference type="EMBL" id="JABFRW010000038">
    <property type="protein sequence ID" value="NOT33283.1"/>
    <property type="molecule type" value="Genomic_DNA"/>
</dbReference>
<feature type="transmembrane region" description="Helical" evidence="6">
    <location>
        <begin position="236"/>
        <end position="260"/>
    </location>
</feature>
<gene>
    <name evidence="7" type="ORF">HOP12_03840</name>
</gene>
<evidence type="ECO:0000256" key="2">
    <source>
        <dbReference type="ARBA" id="ARBA00022475"/>
    </source>
</evidence>
<keyword evidence="3 6" id="KW-0812">Transmembrane</keyword>
<evidence type="ECO:0000256" key="5">
    <source>
        <dbReference type="ARBA" id="ARBA00023136"/>
    </source>
</evidence>
<evidence type="ECO:0000256" key="1">
    <source>
        <dbReference type="ARBA" id="ARBA00004651"/>
    </source>
</evidence>
<evidence type="ECO:0000256" key="3">
    <source>
        <dbReference type="ARBA" id="ARBA00022692"/>
    </source>
</evidence>
<dbReference type="GO" id="GO:0005886">
    <property type="term" value="C:plasma membrane"/>
    <property type="evidence" value="ECO:0007669"/>
    <property type="project" value="UniProtKB-SubCell"/>
</dbReference>
<keyword evidence="5 6" id="KW-0472">Membrane</keyword>
<accession>A0A849SI80</accession>
<dbReference type="Proteomes" id="UP000580839">
    <property type="component" value="Unassembled WGS sequence"/>
</dbReference>
<evidence type="ECO:0000313" key="8">
    <source>
        <dbReference type="Proteomes" id="UP000580839"/>
    </source>
</evidence>
<reference evidence="7 8" key="1">
    <citation type="submission" date="2020-04" db="EMBL/GenBank/DDBJ databases">
        <title>Metagenomic profiling of ammonia- and methane-oxidizing microorganisms in a Dutch drinking water treatment plant.</title>
        <authorList>
            <person name="Poghosyan L."/>
            <person name="Leucker S."/>
        </authorList>
    </citation>
    <scope>NUCLEOTIDE SEQUENCE [LARGE SCALE GENOMIC DNA]</scope>
    <source>
        <strain evidence="7">S-RSF-IL-03</strain>
    </source>
</reference>
<dbReference type="PANTHER" id="PTHR30250:SF11">
    <property type="entry name" value="O-ANTIGEN TRANSPORTER-RELATED"/>
    <property type="match status" value="1"/>
</dbReference>
<dbReference type="AlphaFoldDB" id="A0A849SI80"/>
<feature type="transmembrane region" description="Helical" evidence="6">
    <location>
        <begin position="116"/>
        <end position="135"/>
    </location>
</feature>
<organism evidence="7 8">
    <name type="scientific">Eiseniibacteriota bacterium</name>
    <dbReference type="NCBI Taxonomy" id="2212470"/>
    <lineage>
        <taxon>Bacteria</taxon>
        <taxon>Candidatus Eiseniibacteriota</taxon>
    </lineage>
</organism>
<keyword evidence="2" id="KW-1003">Cell membrane</keyword>
<evidence type="ECO:0000256" key="6">
    <source>
        <dbReference type="SAM" id="Phobius"/>
    </source>
</evidence>
<evidence type="ECO:0000313" key="7">
    <source>
        <dbReference type="EMBL" id="NOT33283.1"/>
    </source>
</evidence>
<protein>
    <submittedName>
        <fullName evidence="7">Oligosaccharide flippase family protein</fullName>
    </submittedName>
</protein>
<feature type="transmembrane region" description="Helical" evidence="6">
    <location>
        <begin position="147"/>
        <end position="166"/>
    </location>
</feature>
<feature type="non-terminal residue" evidence="7">
    <location>
        <position position="395"/>
    </location>
</feature>
<dbReference type="PANTHER" id="PTHR30250">
    <property type="entry name" value="PST FAMILY PREDICTED COLANIC ACID TRANSPORTER"/>
    <property type="match status" value="1"/>
</dbReference>
<feature type="transmembrane region" description="Helical" evidence="6">
    <location>
        <begin position="296"/>
        <end position="319"/>
    </location>
</feature>
<name>A0A849SI80_UNCEI</name>
<proteinExistence type="predicted"/>
<feature type="transmembrane region" description="Helical" evidence="6">
    <location>
        <begin position="83"/>
        <end position="104"/>
    </location>
</feature>
<evidence type="ECO:0000256" key="4">
    <source>
        <dbReference type="ARBA" id="ARBA00022989"/>
    </source>
</evidence>